<gene>
    <name evidence="1" type="ORF">EV213_11968</name>
</gene>
<evidence type="ECO:0000313" key="2">
    <source>
        <dbReference type="Proteomes" id="UP000295632"/>
    </source>
</evidence>
<dbReference type="OrthoDB" id="2973808at2"/>
<sequence length="214" mass="24846">MKVPIAEACFIDANIIFYIHDIKQHNFPDVIEKVYKKVIIHPEVLKELSLSGQAFANEKIRLGKWILFDDSKLTTTEQRMYLNNITEIDNKLNEIDIRRGKQESAGTGEIYSLAAASVINAEYICSNDYSIKDVIQEVPLMVYPNSDDEQEPDFIKQHHFLDLCQIICDGNLMERNQIFKCYKTALRLVKLDDPDHYNELIKQFHDTIPIPTLR</sequence>
<proteinExistence type="predicted"/>
<accession>A0A4R6TW91</accession>
<keyword evidence="2" id="KW-1185">Reference proteome</keyword>
<dbReference type="Proteomes" id="UP000295632">
    <property type="component" value="Unassembled WGS sequence"/>
</dbReference>
<name>A0A4R6TW91_9BACI</name>
<evidence type="ECO:0008006" key="3">
    <source>
        <dbReference type="Google" id="ProtNLM"/>
    </source>
</evidence>
<comment type="caution">
    <text evidence="1">The sequence shown here is derived from an EMBL/GenBank/DDBJ whole genome shotgun (WGS) entry which is preliminary data.</text>
</comment>
<evidence type="ECO:0000313" key="1">
    <source>
        <dbReference type="EMBL" id="TDQ36279.1"/>
    </source>
</evidence>
<dbReference type="AlphaFoldDB" id="A0A4R6TW91"/>
<reference evidence="1 2" key="1">
    <citation type="submission" date="2019-03" db="EMBL/GenBank/DDBJ databases">
        <title>Genomic Encyclopedia of Type Strains, Phase IV (KMG-IV): sequencing the most valuable type-strain genomes for metagenomic binning, comparative biology and taxonomic classification.</title>
        <authorList>
            <person name="Goeker M."/>
        </authorList>
    </citation>
    <scope>NUCLEOTIDE SEQUENCE [LARGE SCALE GENOMIC DNA]</scope>
    <source>
        <strain evidence="1 2">DSM 28697</strain>
    </source>
</reference>
<organism evidence="1 2">
    <name type="scientific">Aureibacillus halotolerans</name>
    <dbReference type="NCBI Taxonomy" id="1508390"/>
    <lineage>
        <taxon>Bacteria</taxon>
        <taxon>Bacillati</taxon>
        <taxon>Bacillota</taxon>
        <taxon>Bacilli</taxon>
        <taxon>Bacillales</taxon>
        <taxon>Bacillaceae</taxon>
        <taxon>Aureibacillus</taxon>
    </lineage>
</organism>
<dbReference type="EMBL" id="SNYJ01000019">
    <property type="protein sequence ID" value="TDQ36279.1"/>
    <property type="molecule type" value="Genomic_DNA"/>
</dbReference>
<dbReference type="RefSeq" id="WP_133581802.1">
    <property type="nucleotide sequence ID" value="NZ_SNYJ01000019.1"/>
</dbReference>
<protein>
    <recommendedName>
        <fullName evidence="3">PIN domain-containing protein</fullName>
    </recommendedName>
</protein>